<evidence type="ECO:0000313" key="2">
    <source>
        <dbReference type="Proteomes" id="UP000649617"/>
    </source>
</evidence>
<keyword evidence="2" id="KW-1185">Reference proteome</keyword>
<dbReference type="AlphaFoldDB" id="A0A812LBS0"/>
<reference evidence="1" key="1">
    <citation type="submission" date="2021-02" db="EMBL/GenBank/DDBJ databases">
        <authorList>
            <person name="Dougan E. K."/>
            <person name="Rhodes N."/>
            <person name="Thang M."/>
            <person name="Chan C."/>
        </authorList>
    </citation>
    <scope>NUCLEOTIDE SEQUENCE</scope>
</reference>
<sequence>MEIGDIPFKREVALKGMAGFAQDANPVTMQAITKAYGYSDHLDTTVTINIYNPSYLSARLAALAAKS</sequence>
<accession>A0A812LBS0</accession>
<dbReference type="OrthoDB" id="443314at2759"/>
<evidence type="ECO:0000313" key="1">
    <source>
        <dbReference type="EMBL" id="CAE7244586.1"/>
    </source>
</evidence>
<dbReference type="Proteomes" id="UP000649617">
    <property type="component" value="Unassembled WGS sequence"/>
</dbReference>
<proteinExistence type="predicted"/>
<dbReference type="EMBL" id="CAJNIZ010005792">
    <property type="protein sequence ID" value="CAE7244586.1"/>
    <property type="molecule type" value="Genomic_DNA"/>
</dbReference>
<comment type="caution">
    <text evidence="1">The sequence shown here is derived from an EMBL/GenBank/DDBJ whole genome shotgun (WGS) entry which is preliminary data.</text>
</comment>
<name>A0A812LBS0_SYMPI</name>
<gene>
    <name evidence="1" type="primary">WRAP73</name>
    <name evidence="1" type="ORF">SPIL2461_LOCUS4410</name>
</gene>
<organism evidence="1 2">
    <name type="scientific">Symbiodinium pilosum</name>
    <name type="common">Dinoflagellate</name>
    <dbReference type="NCBI Taxonomy" id="2952"/>
    <lineage>
        <taxon>Eukaryota</taxon>
        <taxon>Sar</taxon>
        <taxon>Alveolata</taxon>
        <taxon>Dinophyceae</taxon>
        <taxon>Suessiales</taxon>
        <taxon>Symbiodiniaceae</taxon>
        <taxon>Symbiodinium</taxon>
    </lineage>
</organism>
<protein>
    <submittedName>
        <fullName evidence="1">WRAP73 protein</fullName>
    </submittedName>
</protein>